<feature type="transmembrane region" description="Helical" evidence="7">
    <location>
        <begin position="134"/>
        <end position="154"/>
    </location>
</feature>
<dbReference type="InterPro" id="IPR011066">
    <property type="entry name" value="MscS_channel_C_sf"/>
</dbReference>
<proteinExistence type="inferred from homology"/>
<keyword evidence="5 7" id="KW-1133">Transmembrane helix</keyword>
<dbReference type="SUPFAM" id="SSF50182">
    <property type="entry name" value="Sm-like ribonucleoproteins"/>
    <property type="match status" value="1"/>
</dbReference>
<dbReference type="Gene3D" id="2.30.30.60">
    <property type="match status" value="1"/>
</dbReference>
<evidence type="ECO:0000313" key="10">
    <source>
        <dbReference type="EMBL" id="RQH52761.1"/>
    </source>
</evidence>
<keyword evidence="4 7" id="KW-0812">Transmembrane</keyword>
<dbReference type="EMBL" id="RCBY01000015">
    <property type="protein sequence ID" value="RQH52761.1"/>
    <property type="molecule type" value="Genomic_DNA"/>
</dbReference>
<evidence type="ECO:0000256" key="4">
    <source>
        <dbReference type="ARBA" id="ARBA00022692"/>
    </source>
</evidence>
<dbReference type="AlphaFoldDB" id="A0A3N6RP87"/>
<dbReference type="OrthoDB" id="9809206at2"/>
<dbReference type="PANTHER" id="PTHR30221:SF1">
    <property type="entry name" value="SMALL-CONDUCTANCE MECHANOSENSITIVE CHANNEL"/>
    <property type="match status" value="1"/>
</dbReference>
<dbReference type="Pfam" id="PF00924">
    <property type="entry name" value="MS_channel_2nd"/>
    <property type="match status" value="1"/>
</dbReference>
<dbReference type="InterPro" id="IPR049278">
    <property type="entry name" value="MS_channel_C"/>
</dbReference>
<dbReference type="Proteomes" id="UP000269154">
    <property type="component" value="Unassembled WGS sequence"/>
</dbReference>
<evidence type="ECO:0000256" key="1">
    <source>
        <dbReference type="ARBA" id="ARBA00004651"/>
    </source>
</evidence>
<keyword evidence="3" id="KW-1003">Cell membrane</keyword>
<protein>
    <submittedName>
        <fullName evidence="10">Mechanosensitive ion channel family protein</fullName>
    </submittedName>
</protein>
<evidence type="ECO:0000256" key="6">
    <source>
        <dbReference type="ARBA" id="ARBA00023136"/>
    </source>
</evidence>
<dbReference type="Gene3D" id="3.30.70.100">
    <property type="match status" value="1"/>
</dbReference>
<keyword evidence="6 7" id="KW-0472">Membrane</keyword>
<feature type="domain" description="Mechanosensitive ion channel MscS" evidence="8">
    <location>
        <begin position="154"/>
        <end position="218"/>
    </location>
</feature>
<dbReference type="InterPro" id="IPR011014">
    <property type="entry name" value="MscS_channel_TM-2"/>
</dbReference>
<dbReference type="InterPro" id="IPR045275">
    <property type="entry name" value="MscS_archaea/bacteria_type"/>
</dbReference>
<comment type="subcellular location">
    <subcellularLocation>
        <location evidence="1">Cell membrane</location>
        <topology evidence="1">Multi-pass membrane protein</topology>
    </subcellularLocation>
</comment>
<evidence type="ECO:0000313" key="11">
    <source>
        <dbReference type="Proteomes" id="UP000269154"/>
    </source>
</evidence>
<evidence type="ECO:0000256" key="7">
    <source>
        <dbReference type="SAM" id="Phobius"/>
    </source>
</evidence>
<feature type="transmembrane region" description="Helical" evidence="7">
    <location>
        <begin position="111"/>
        <end position="128"/>
    </location>
</feature>
<gene>
    <name evidence="10" type="ORF">D5R40_04585</name>
</gene>
<organism evidence="10 11">
    <name type="scientific">Okeania hirsuta</name>
    <dbReference type="NCBI Taxonomy" id="1458930"/>
    <lineage>
        <taxon>Bacteria</taxon>
        <taxon>Bacillati</taxon>
        <taxon>Cyanobacteriota</taxon>
        <taxon>Cyanophyceae</taxon>
        <taxon>Oscillatoriophycideae</taxon>
        <taxon>Oscillatoriales</taxon>
        <taxon>Microcoleaceae</taxon>
        <taxon>Okeania</taxon>
    </lineage>
</organism>
<dbReference type="InterPro" id="IPR010920">
    <property type="entry name" value="LSM_dom_sf"/>
</dbReference>
<sequence length="320" mass="35373">MSLNFTLADRFDTVLDEFESKGGKAESFRQYVESVSGVEIDVSDTEGLWLRIAGWLKSEEGGLRWGKNIGIFSAIVATSVIVAAILGFVTNRSLRIVGGVSDPLRQLLVRTVWQATVGVGVLLALTALEINLAPILALVGGTSFILAFALQTNIGNLASGLMIMIYSPFNVGDEVELCGTSGYIDSISLPHTKIKGWTGQIITIPNNSILSSVVVNHSARDTRRVSLQIRVGYNENLSKVEQLLLDIFKSHSLVLEEPRPSTFAWKFEEYFVDLYVGGWTKTSDYWQVYNETLHQIKERFAQEGISIPIPQKDIRVQEST</sequence>
<dbReference type="GO" id="GO:0008381">
    <property type="term" value="F:mechanosensitive monoatomic ion channel activity"/>
    <property type="evidence" value="ECO:0007669"/>
    <property type="project" value="InterPro"/>
</dbReference>
<evidence type="ECO:0000256" key="5">
    <source>
        <dbReference type="ARBA" id="ARBA00022989"/>
    </source>
</evidence>
<dbReference type="SUPFAM" id="SSF82861">
    <property type="entry name" value="Mechanosensitive channel protein MscS (YggB), transmembrane region"/>
    <property type="match status" value="1"/>
</dbReference>
<accession>A0A3N6RP87</accession>
<dbReference type="InterPro" id="IPR006685">
    <property type="entry name" value="MscS_channel_2nd"/>
</dbReference>
<evidence type="ECO:0000256" key="3">
    <source>
        <dbReference type="ARBA" id="ARBA00022475"/>
    </source>
</evidence>
<feature type="domain" description="Mechanosensitive ion channel MscS C-terminal" evidence="9">
    <location>
        <begin position="225"/>
        <end position="307"/>
    </location>
</feature>
<dbReference type="Gene3D" id="1.10.287.1260">
    <property type="match status" value="1"/>
</dbReference>
<comment type="similarity">
    <text evidence="2">Belongs to the MscS (TC 1.A.23) family.</text>
</comment>
<keyword evidence="11" id="KW-1185">Reference proteome</keyword>
<dbReference type="Pfam" id="PF21082">
    <property type="entry name" value="MS_channel_3rd"/>
    <property type="match status" value="1"/>
</dbReference>
<dbReference type="SUPFAM" id="SSF82689">
    <property type="entry name" value="Mechanosensitive channel protein MscS (YggB), C-terminal domain"/>
    <property type="match status" value="1"/>
</dbReference>
<evidence type="ECO:0000256" key="2">
    <source>
        <dbReference type="ARBA" id="ARBA00008017"/>
    </source>
</evidence>
<dbReference type="RefSeq" id="WP_124154278.1">
    <property type="nucleotide sequence ID" value="NZ_CAWOLW010000057.1"/>
</dbReference>
<name>A0A3N6RP87_9CYAN</name>
<evidence type="ECO:0000259" key="9">
    <source>
        <dbReference type="Pfam" id="PF21082"/>
    </source>
</evidence>
<dbReference type="InterPro" id="IPR023408">
    <property type="entry name" value="MscS_beta-dom_sf"/>
</dbReference>
<dbReference type="GO" id="GO:0005886">
    <property type="term" value="C:plasma membrane"/>
    <property type="evidence" value="ECO:0007669"/>
    <property type="project" value="UniProtKB-SubCell"/>
</dbReference>
<reference evidence="10 11" key="1">
    <citation type="journal article" date="2018" name="ACS Chem. Biol.">
        <title>Ketoreductase domain dysfunction expands chemodiversity: malyngamide biosynthesis in the cyanobacterium Okeania hirsuta.</title>
        <authorList>
            <person name="Moss N.A."/>
            <person name="Leao T."/>
            <person name="Rankin M."/>
            <person name="McCullough T.M."/>
            <person name="Qu P."/>
            <person name="Korobeynikov A."/>
            <person name="Smith J.L."/>
            <person name="Gerwick L."/>
            <person name="Gerwick W.H."/>
        </authorList>
    </citation>
    <scope>NUCLEOTIDE SEQUENCE [LARGE SCALE GENOMIC DNA]</scope>
    <source>
        <strain evidence="10 11">PAB10Feb10-1</strain>
    </source>
</reference>
<dbReference type="PANTHER" id="PTHR30221">
    <property type="entry name" value="SMALL-CONDUCTANCE MECHANOSENSITIVE CHANNEL"/>
    <property type="match status" value="1"/>
</dbReference>
<feature type="transmembrane region" description="Helical" evidence="7">
    <location>
        <begin position="69"/>
        <end position="90"/>
    </location>
</feature>
<evidence type="ECO:0000259" key="8">
    <source>
        <dbReference type="Pfam" id="PF00924"/>
    </source>
</evidence>
<comment type="caution">
    <text evidence="10">The sequence shown here is derived from an EMBL/GenBank/DDBJ whole genome shotgun (WGS) entry which is preliminary data.</text>
</comment>